<dbReference type="RefSeq" id="WP_126120438.1">
    <property type="nucleotide sequence ID" value="NZ_RXHJ01000006.1"/>
</dbReference>
<reference evidence="2 3" key="1">
    <citation type="submission" date="2018-12" db="EMBL/GenBank/DDBJ databases">
        <title>YIM 101343 draft genome.</title>
        <authorList>
            <person name="Chen X."/>
        </authorList>
    </citation>
    <scope>NUCLEOTIDE SEQUENCE [LARGE SCALE GENOMIC DNA]</scope>
    <source>
        <strain evidence="2 3">YIM 101343</strain>
    </source>
</reference>
<dbReference type="OrthoDB" id="9797178at2"/>
<dbReference type="EMBL" id="RXHJ01000006">
    <property type="protein sequence ID" value="RSZ63805.1"/>
    <property type="molecule type" value="Genomic_DNA"/>
</dbReference>
<dbReference type="CDD" id="cd04301">
    <property type="entry name" value="NAT_SF"/>
    <property type="match status" value="1"/>
</dbReference>
<organism evidence="2 3">
    <name type="scientific">Corynebacterium hylobatis</name>
    <dbReference type="NCBI Taxonomy" id="1859290"/>
    <lineage>
        <taxon>Bacteria</taxon>
        <taxon>Bacillati</taxon>
        <taxon>Actinomycetota</taxon>
        <taxon>Actinomycetes</taxon>
        <taxon>Mycobacteriales</taxon>
        <taxon>Corynebacteriaceae</taxon>
        <taxon>Corynebacterium</taxon>
    </lineage>
</organism>
<dbReference type="PROSITE" id="PS51186">
    <property type="entry name" value="GNAT"/>
    <property type="match status" value="1"/>
</dbReference>
<dbReference type="GO" id="GO:0016747">
    <property type="term" value="F:acyltransferase activity, transferring groups other than amino-acyl groups"/>
    <property type="evidence" value="ECO:0007669"/>
    <property type="project" value="InterPro"/>
</dbReference>
<feature type="domain" description="N-acetyltransferase" evidence="1">
    <location>
        <begin position="4"/>
        <end position="151"/>
    </location>
</feature>
<sequence length="168" mass="17898">MDTFTIRREAEADIPAIRGLTSRAFVDKPYSRQREAEIVEKLRDTDALTLSFMAVKGPAVVGHIAVSPVGISDGTANWYAVGPISVAPERQGEGIGSLILERALTELRGMGAGGVVAVGDATFLERFGFEDVPGLVWPGMDPQFVRALALADAAVPAGTILYHEAFSR</sequence>
<gene>
    <name evidence="2" type="ORF">EAH68_06090</name>
</gene>
<dbReference type="Pfam" id="PF00583">
    <property type="entry name" value="Acetyltransf_1"/>
    <property type="match status" value="1"/>
</dbReference>
<dbReference type="AlphaFoldDB" id="A0A430HZ02"/>
<name>A0A430HZ02_9CORY</name>
<proteinExistence type="predicted"/>
<dbReference type="InterPro" id="IPR000182">
    <property type="entry name" value="GNAT_dom"/>
</dbReference>
<keyword evidence="2" id="KW-0808">Transferase</keyword>
<comment type="caution">
    <text evidence="2">The sequence shown here is derived from an EMBL/GenBank/DDBJ whole genome shotgun (WGS) entry which is preliminary data.</text>
</comment>
<dbReference type="Gene3D" id="3.40.630.30">
    <property type="match status" value="1"/>
</dbReference>
<protein>
    <submittedName>
        <fullName evidence="2">N-acetyltransferase</fullName>
    </submittedName>
</protein>
<evidence type="ECO:0000313" key="3">
    <source>
        <dbReference type="Proteomes" id="UP000274907"/>
    </source>
</evidence>
<accession>A0A430HZ02</accession>
<evidence type="ECO:0000313" key="2">
    <source>
        <dbReference type="EMBL" id="RSZ63805.1"/>
    </source>
</evidence>
<evidence type="ECO:0000259" key="1">
    <source>
        <dbReference type="PROSITE" id="PS51186"/>
    </source>
</evidence>
<dbReference type="Proteomes" id="UP000274907">
    <property type="component" value="Unassembled WGS sequence"/>
</dbReference>
<dbReference type="SUPFAM" id="SSF55729">
    <property type="entry name" value="Acyl-CoA N-acyltransferases (Nat)"/>
    <property type="match status" value="1"/>
</dbReference>
<keyword evidence="3" id="KW-1185">Reference proteome</keyword>
<dbReference type="InterPro" id="IPR016181">
    <property type="entry name" value="Acyl_CoA_acyltransferase"/>
</dbReference>